<dbReference type="Proteomes" id="UP000614350">
    <property type="component" value="Unassembled WGS sequence"/>
</dbReference>
<evidence type="ECO:0000313" key="12">
    <source>
        <dbReference type="Proteomes" id="UP000614350"/>
    </source>
</evidence>
<dbReference type="PRINTS" id="PR00237">
    <property type="entry name" value="GPCRRHODOPSN"/>
</dbReference>
<comment type="caution">
    <text evidence="11">The sequence shown here is derived from an EMBL/GenBank/DDBJ whole genome shotgun (WGS) entry which is preliminary data.</text>
</comment>
<name>A0A834KIR8_VESVU</name>
<protein>
    <recommendedName>
        <fullName evidence="10">G-protein coupled receptors family 1 profile domain-containing protein</fullName>
    </recommendedName>
</protein>
<organism evidence="11 12">
    <name type="scientific">Vespula vulgaris</name>
    <name type="common">Yellow jacket</name>
    <name type="synonym">Wasp</name>
    <dbReference type="NCBI Taxonomy" id="7454"/>
    <lineage>
        <taxon>Eukaryota</taxon>
        <taxon>Metazoa</taxon>
        <taxon>Ecdysozoa</taxon>
        <taxon>Arthropoda</taxon>
        <taxon>Hexapoda</taxon>
        <taxon>Insecta</taxon>
        <taxon>Pterygota</taxon>
        <taxon>Neoptera</taxon>
        <taxon>Endopterygota</taxon>
        <taxon>Hymenoptera</taxon>
        <taxon>Apocrita</taxon>
        <taxon>Aculeata</taxon>
        <taxon>Vespoidea</taxon>
        <taxon>Vespidae</taxon>
        <taxon>Vespinae</taxon>
        <taxon>Vespula</taxon>
    </lineage>
</organism>
<dbReference type="InterPro" id="IPR017452">
    <property type="entry name" value="GPCR_Rhodpsn_7TM"/>
</dbReference>
<proteinExistence type="inferred from homology"/>
<evidence type="ECO:0000256" key="6">
    <source>
        <dbReference type="ARBA" id="ARBA00023136"/>
    </source>
</evidence>
<dbReference type="EMBL" id="JACSEA010000002">
    <property type="protein sequence ID" value="KAF7407287.1"/>
    <property type="molecule type" value="Genomic_DNA"/>
</dbReference>
<reference evidence="11" key="1">
    <citation type="journal article" date="2020" name="G3 (Bethesda)">
        <title>High-Quality Assemblies for Three Invasive Social Wasps from the &lt;i&gt;Vespula&lt;/i&gt; Genus.</title>
        <authorList>
            <person name="Harrop T.W.R."/>
            <person name="Guhlin J."/>
            <person name="McLaughlin G.M."/>
            <person name="Permina E."/>
            <person name="Stockwell P."/>
            <person name="Gilligan J."/>
            <person name="Le Lec M.F."/>
            <person name="Gruber M.A.M."/>
            <person name="Quinn O."/>
            <person name="Lovegrove M."/>
            <person name="Duncan E.J."/>
            <person name="Remnant E.J."/>
            <person name="Van Eeckhoven J."/>
            <person name="Graham B."/>
            <person name="Knapp R.A."/>
            <person name="Langford K.W."/>
            <person name="Kronenberg Z."/>
            <person name="Press M.O."/>
            <person name="Eacker S.M."/>
            <person name="Wilson-Rankin E.E."/>
            <person name="Purcell J."/>
            <person name="Lester P.J."/>
            <person name="Dearden P.K."/>
        </authorList>
    </citation>
    <scope>NUCLEOTIDE SEQUENCE</scope>
    <source>
        <strain evidence="11">Marl-1</strain>
    </source>
</reference>
<gene>
    <name evidence="11" type="ORF">HZH66_001824</name>
</gene>
<evidence type="ECO:0000256" key="5">
    <source>
        <dbReference type="ARBA" id="ARBA00023040"/>
    </source>
</evidence>
<feature type="transmembrane region" description="Helical" evidence="9">
    <location>
        <begin position="268"/>
        <end position="292"/>
    </location>
</feature>
<keyword evidence="4 9" id="KW-1133">Transmembrane helix</keyword>
<evidence type="ECO:0000256" key="7">
    <source>
        <dbReference type="ARBA" id="ARBA00023170"/>
    </source>
</evidence>
<feature type="transmembrane region" description="Helical" evidence="9">
    <location>
        <begin position="96"/>
        <end position="116"/>
    </location>
</feature>
<evidence type="ECO:0000259" key="10">
    <source>
        <dbReference type="PROSITE" id="PS50262"/>
    </source>
</evidence>
<keyword evidence="8" id="KW-0807">Transducer</keyword>
<dbReference type="InterPro" id="IPR000276">
    <property type="entry name" value="GPCR_Rhodpsn"/>
</dbReference>
<dbReference type="Gene3D" id="1.20.1070.10">
    <property type="entry name" value="Rhodopsin 7-helix transmembrane proteins"/>
    <property type="match status" value="1"/>
</dbReference>
<feature type="transmembrane region" description="Helical" evidence="9">
    <location>
        <begin position="218"/>
        <end position="247"/>
    </location>
</feature>
<dbReference type="SUPFAM" id="SSF81321">
    <property type="entry name" value="Family A G protein-coupled receptor-like"/>
    <property type="match status" value="1"/>
</dbReference>
<dbReference type="GO" id="GO:0016020">
    <property type="term" value="C:membrane"/>
    <property type="evidence" value="ECO:0007669"/>
    <property type="project" value="UniProtKB-SubCell"/>
</dbReference>
<feature type="transmembrane region" description="Helical" evidence="9">
    <location>
        <begin position="312"/>
        <end position="332"/>
    </location>
</feature>
<evidence type="ECO:0000256" key="2">
    <source>
        <dbReference type="ARBA" id="ARBA00010663"/>
    </source>
</evidence>
<comment type="similarity">
    <text evidence="2">Belongs to the G-protein coupled receptor 1 family.</text>
</comment>
<dbReference type="Pfam" id="PF00001">
    <property type="entry name" value="7tm_1"/>
    <property type="match status" value="1"/>
</dbReference>
<evidence type="ECO:0000256" key="8">
    <source>
        <dbReference type="ARBA" id="ARBA00023224"/>
    </source>
</evidence>
<evidence type="ECO:0000256" key="1">
    <source>
        <dbReference type="ARBA" id="ARBA00004141"/>
    </source>
</evidence>
<keyword evidence="3 9" id="KW-0812">Transmembrane</keyword>
<feature type="transmembrane region" description="Helical" evidence="9">
    <location>
        <begin position="175"/>
        <end position="198"/>
    </location>
</feature>
<evidence type="ECO:0000313" key="11">
    <source>
        <dbReference type="EMBL" id="KAF7407287.1"/>
    </source>
</evidence>
<feature type="transmembrane region" description="Helical" evidence="9">
    <location>
        <begin position="136"/>
        <end position="154"/>
    </location>
</feature>
<sequence>MILHNTSNYTILFLDVQWSQHLGEQFGPTNSNIEWKGVNTTQHHFPSKIWIVKPTWEATLKILSILPIIFLGILANGALIYIIIRAKSLHTTTNLLIVNMAIADICICILCPWMFLCIDLYQNYILGSIGCRLDGFVIHALTLVAVFNLSVVSYDRLSAIVLNCSSRLTKRSTHLLLYAIWILGIIVATPLCLYRSYYERQWSDYLETYCTEDTVVLYPYWHVFAGLSVWAPLTIMAICYSAILIKLDRFESQALRSKYPITVRYKGKVARALGIIVLAFIFCRVPFTILIIQRARLLQQPSKPGQAESMYFLWYISRYLVLVNAAINPLLYGCSSSSLKKELALCPATSWLIYKRKKKIQEPRSNQQFNSEQFNCLKPRSPCIRLNYHQRSRIPNISSRISPINLELSPN</sequence>
<evidence type="ECO:0000256" key="4">
    <source>
        <dbReference type="ARBA" id="ARBA00022989"/>
    </source>
</evidence>
<keyword evidence="12" id="KW-1185">Reference proteome</keyword>
<evidence type="ECO:0000256" key="3">
    <source>
        <dbReference type="ARBA" id="ARBA00022692"/>
    </source>
</evidence>
<keyword evidence="5" id="KW-0297">G-protein coupled receptor</keyword>
<keyword evidence="7" id="KW-0675">Receptor</keyword>
<dbReference type="PANTHER" id="PTHR24235">
    <property type="entry name" value="NEUROPEPTIDE Y RECEPTOR"/>
    <property type="match status" value="1"/>
</dbReference>
<feature type="transmembrane region" description="Helical" evidence="9">
    <location>
        <begin position="62"/>
        <end position="84"/>
    </location>
</feature>
<evidence type="ECO:0000256" key="9">
    <source>
        <dbReference type="SAM" id="Phobius"/>
    </source>
</evidence>
<feature type="domain" description="G-protein coupled receptors family 1 profile" evidence="10">
    <location>
        <begin position="75"/>
        <end position="332"/>
    </location>
</feature>
<dbReference type="GO" id="GO:0004930">
    <property type="term" value="F:G protein-coupled receptor activity"/>
    <property type="evidence" value="ECO:0007669"/>
    <property type="project" value="UniProtKB-KW"/>
</dbReference>
<comment type="subcellular location">
    <subcellularLocation>
        <location evidence="1">Membrane</location>
        <topology evidence="1">Multi-pass membrane protein</topology>
    </subcellularLocation>
</comment>
<dbReference type="PROSITE" id="PS50262">
    <property type="entry name" value="G_PROTEIN_RECEP_F1_2"/>
    <property type="match status" value="1"/>
</dbReference>
<accession>A0A834KIR8</accession>
<dbReference type="AlphaFoldDB" id="A0A834KIR8"/>
<dbReference type="PANTHER" id="PTHR24235:SF12">
    <property type="entry name" value="G-PROTEIN COUPLED RECEPTORS FAMILY 1 PROFILE DOMAIN-CONTAINING PROTEIN"/>
    <property type="match status" value="1"/>
</dbReference>
<keyword evidence="6 9" id="KW-0472">Membrane</keyword>